<feature type="region of interest" description="Disordered" evidence="5">
    <location>
        <begin position="430"/>
        <end position="514"/>
    </location>
</feature>
<feature type="compositionally biased region" description="Acidic residues" evidence="5">
    <location>
        <begin position="575"/>
        <end position="585"/>
    </location>
</feature>
<feature type="compositionally biased region" description="Polar residues" evidence="5">
    <location>
        <begin position="375"/>
        <end position="389"/>
    </location>
</feature>
<keyword evidence="4" id="KW-0539">Nucleus</keyword>
<organism evidence="8 9">
    <name type="scientific">Teratosphaeria destructans</name>
    <dbReference type="NCBI Taxonomy" id="418781"/>
    <lineage>
        <taxon>Eukaryota</taxon>
        <taxon>Fungi</taxon>
        <taxon>Dikarya</taxon>
        <taxon>Ascomycota</taxon>
        <taxon>Pezizomycotina</taxon>
        <taxon>Dothideomycetes</taxon>
        <taxon>Dothideomycetidae</taxon>
        <taxon>Mycosphaerellales</taxon>
        <taxon>Teratosphaeriaceae</taxon>
        <taxon>Teratosphaeria</taxon>
    </lineage>
</organism>
<proteinExistence type="inferred from homology"/>
<protein>
    <submittedName>
        <fullName evidence="8">Mif2/CENP-C like</fullName>
    </submittedName>
</protein>
<evidence type="ECO:0000259" key="6">
    <source>
        <dbReference type="Pfam" id="PF11699"/>
    </source>
</evidence>
<keyword evidence="3" id="KW-0238">DNA-binding</keyword>
<accession>A0A9W7T193</accession>
<evidence type="ECO:0000256" key="5">
    <source>
        <dbReference type="SAM" id="MobiDB-lite"/>
    </source>
</evidence>
<feature type="region of interest" description="Disordered" evidence="5">
    <location>
        <begin position="120"/>
        <end position="331"/>
    </location>
</feature>
<dbReference type="EMBL" id="RIBY02000113">
    <property type="protein sequence ID" value="KAH9845260.1"/>
    <property type="molecule type" value="Genomic_DNA"/>
</dbReference>
<dbReference type="InterPro" id="IPR028929">
    <property type="entry name" value="Mif2_N"/>
</dbReference>
<dbReference type="GO" id="GO:0051315">
    <property type="term" value="P:attachment of mitotic spindle microtubules to kinetochore"/>
    <property type="evidence" value="ECO:0007669"/>
    <property type="project" value="TreeGrafter"/>
</dbReference>
<feature type="domain" description="Mif2 N-terminal" evidence="7">
    <location>
        <begin position="90"/>
        <end position="222"/>
    </location>
</feature>
<feature type="compositionally biased region" description="Polar residues" evidence="5">
    <location>
        <begin position="121"/>
        <end position="148"/>
    </location>
</feature>
<evidence type="ECO:0000256" key="3">
    <source>
        <dbReference type="ARBA" id="ARBA00023125"/>
    </source>
</evidence>
<comment type="similarity">
    <text evidence="2">Belongs to the CENP-C/MIF2 family.</text>
</comment>
<feature type="domain" description="Mif2/CENP-C cupin" evidence="6">
    <location>
        <begin position="638"/>
        <end position="730"/>
    </location>
</feature>
<feature type="region of interest" description="Disordered" evidence="5">
    <location>
        <begin position="553"/>
        <end position="585"/>
    </location>
</feature>
<reference evidence="8 9" key="1">
    <citation type="journal article" date="2018" name="IMA Fungus">
        <title>IMA Genome-F 10: Nine draft genome sequences of Claviceps purpurea s.lat., including C. arundinis, C. humidiphila, and C. cf. spartinae, pseudomolecules for the pitch canker pathogen Fusarium circinatum, draft genome of Davidsoniella eucalypti, Grosmannia galeiformis, Quambalaria eucalypti, and Teratosphaeria destructans.</title>
        <authorList>
            <person name="Wingfield B.D."/>
            <person name="Liu M."/>
            <person name="Nguyen H.D."/>
            <person name="Lane F.A."/>
            <person name="Morgan S.W."/>
            <person name="De Vos L."/>
            <person name="Wilken P.M."/>
            <person name="Duong T.A."/>
            <person name="Aylward J."/>
            <person name="Coetzee M.P."/>
            <person name="Dadej K."/>
            <person name="De Beer Z.W."/>
            <person name="Findlay W."/>
            <person name="Havenga M."/>
            <person name="Kolarik M."/>
            <person name="Menzies J.G."/>
            <person name="Naidoo K."/>
            <person name="Pochopski O."/>
            <person name="Shoukouhi P."/>
            <person name="Santana Q.C."/>
            <person name="Seifert K.A."/>
            <person name="Soal N."/>
            <person name="Steenkamp E.T."/>
            <person name="Tatham C.T."/>
            <person name="van der Nest M.A."/>
            <person name="Wingfield M.J."/>
        </authorList>
    </citation>
    <scope>NUCLEOTIDE SEQUENCE [LARGE SCALE GENOMIC DNA]</scope>
    <source>
        <strain evidence="8">CMW44962</strain>
    </source>
</reference>
<evidence type="ECO:0000256" key="1">
    <source>
        <dbReference type="ARBA" id="ARBA00004123"/>
    </source>
</evidence>
<evidence type="ECO:0000256" key="4">
    <source>
        <dbReference type="ARBA" id="ARBA00023242"/>
    </source>
</evidence>
<reference evidence="8 9" key="2">
    <citation type="journal article" date="2021" name="Curr. Genet.">
        <title>Genetic response to nitrogen starvation in the aggressive Eucalyptus foliar pathogen Teratosphaeria destructans.</title>
        <authorList>
            <person name="Havenga M."/>
            <person name="Wingfield B.D."/>
            <person name="Wingfield M.J."/>
            <person name="Dreyer L.L."/>
            <person name="Roets F."/>
            <person name="Aylward J."/>
        </authorList>
    </citation>
    <scope>NUCLEOTIDE SEQUENCE [LARGE SCALE GENOMIC DNA]</scope>
    <source>
        <strain evidence="8">CMW44962</strain>
    </source>
</reference>
<dbReference type="Pfam" id="PF11699">
    <property type="entry name" value="CENP-C_C"/>
    <property type="match status" value="1"/>
</dbReference>
<evidence type="ECO:0000313" key="9">
    <source>
        <dbReference type="Proteomes" id="UP001138500"/>
    </source>
</evidence>
<feature type="region of interest" description="Disordered" evidence="5">
    <location>
        <begin position="353"/>
        <end position="413"/>
    </location>
</feature>
<gene>
    <name evidence="8" type="ORF">Tdes44962_MAKER01270</name>
</gene>
<comment type="caution">
    <text evidence="8">The sequence shown here is derived from an EMBL/GenBank/DDBJ whole genome shotgun (WGS) entry which is preliminary data.</text>
</comment>
<evidence type="ECO:0000313" key="8">
    <source>
        <dbReference type="EMBL" id="KAH9845260.1"/>
    </source>
</evidence>
<dbReference type="GO" id="GO:0051455">
    <property type="term" value="P:spindle attachment to meiosis I kinetochore"/>
    <property type="evidence" value="ECO:0007669"/>
    <property type="project" value="TreeGrafter"/>
</dbReference>
<sequence length="741" mass="81299">MTLLAKRDAEVCAAGAAVSKQRQQTARPAPTHPSDRRIALLLVETIPSLCASVHNHGKLDIEKENRPPRGMATSKDKMTPGRRRKAQDQYFDVGKVGRKTGITLPDKGIRDEHGLEPVSGIFSSPIVSPQRNGDRTLTSSDMHVQESSAPEVEQTLHLRKTPKFPPPRVSTPKHTNIGSPKRMSTGRAHTTGKKQLPLSDDEASPVVEGSRTQPPANRKLDFGGRGGVNGVRRSIESNDLDAFRPKNTLRRSTGVAPRSNPFASPVKESLNSGPSLKPSTTDQVESEEQYMPSEPPLLDDAPIMMDDGYEEPAVGEEDVEDERSETPSHQLVDRFQESLAQLEESGLIEGETTALSRKRDRTVLEDEGAVEATEVSPTQHTVTNESTATKRQKRRASRDQVIVHREDEDSTIDPALLAHGDEYLEEELQEEVEEVEPEVQPRNRGKGTKGKAAALKERDSNRGMRAQSSPAKIKNGVDAARGSPSKRGHSRGASVGPVSNVNLRATTPYEDARSTTRFGRPVLKPLQYWANETRIWKNGEVEGIIRAEEVEKPKVKRPRKRKARKNAKGGSSLEAIDEESDTESVFPDEWEETVGVIAGKVANWNVETQQGDPDDPIHEDLAFASSSIVTRDVAGAEFKYAKVMTLPFFGSGLVELPPEGFKRAKNSRKMQMCFFVHEGKVMVEIGAQGMPGDVNQFAISKGGVWVVPRGNNYSITNESRTKTAKIFFSQGCEVEAGSGGQ</sequence>
<dbReference type="InterPro" id="IPR014710">
    <property type="entry name" value="RmlC-like_jellyroll"/>
</dbReference>
<dbReference type="Pfam" id="PF15624">
    <property type="entry name" value="Mif2_N"/>
    <property type="match status" value="1"/>
</dbReference>
<dbReference type="AlphaFoldDB" id="A0A9W7T193"/>
<dbReference type="GO" id="GO:0051382">
    <property type="term" value="P:kinetochore assembly"/>
    <property type="evidence" value="ECO:0007669"/>
    <property type="project" value="InterPro"/>
</dbReference>
<dbReference type="InterPro" id="IPR025974">
    <property type="entry name" value="Mif2/CENP-C_cupin"/>
</dbReference>
<feature type="region of interest" description="Disordered" evidence="5">
    <location>
        <begin position="59"/>
        <end position="87"/>
    </location>
</feature>
<evidence type="ECO:0000256" key="2">
    <source>
        <dbReference type="ARBA" id="ARBA00010291"/>
    </source>
</evidence>
<feature type="compositionally biased region" description="Polar residues" evidence="5">
    <location>
        <begin position="269"/>
        <end position="283"/>
    </location>
</feature>
<feature type="compositionally biased region" description="Basic and acidic residues" evidence="5">
    <location>
        <begin position="233"/>
        <end position="244"/>
    </location>
</feature>
<dbReference type="Proteomes" id="UP001138500">
    <property type="component" value="Unassembled WGS sequence"/>
</dbReference>
<dbReference type="SUPFAM" id="SSF51182">
    <property type="entry name" value="RmlC-like cupins"/>
    <property type="match status" value="1"/>
</dbReference>
<feature type="compositionally biased region" description="Basic and acidic residues" evidence="5">
    <location>
        <begin position="397"/>
        <end position="407"/>
    </location>
</feature>
<dbReference type="InterPro" id="IPR011051">
    <property type="entry name" value="RmlC_Cupin_sf"/>
</dbReference>
<dbReference type="GO" id="GO:0000776">
    <property type="term" value="C:kinetochore"/>
    <property type="evidence" value="ECO:0007669"/>
    <property type="project" value="InterPro"/>
</dbReference>
<dbReference type="GO" id="GO:0019237">
    <property type="term" value="F:centromeric DNA binding"/>
    <property type="evidence" value="ECO:0007669"/>
    <property type="project" value="InterPro"/>
</dbReference>
<dbReference type="OrthoDB" id="1939643at2759"/>
<dbReference type="InterPro" id="IPR028386">
    <property type="entry name" value="CENP-C/Mif2/cnp3"/>
</dbReference>
<name>A0A9W7T193_9PEZI</name>
<dbReference type="Gene3D" id="2.60.120.10">
    <property type="entry name" value="Jelly Rolls"/>
    <property type="match status" value="1"/>
</dbReference>
<dbReference type="GO" id="GO:0005634">
    <property type="term" value="C:nucleus"/>
    <property type="evidence" value="ECO:0007669"/>
    <property type="project" value="UniProtKB-SubCell"/>
</dbReference>
<feature type="compositionally biased region" description="Acidic residues" evidence="5">
    <location>
        <begin position="307"/>
        <end position="323"/>
    </location>
</feature>
<keyword evidence="9" id="KW-1185">Reference proteome</keyword>
<dbReference type="PANTHER" id="PTHR16684:SF11">
    <property type="entry name" value="CENTROMERE PROTEIN C"/>
    <property type="match status" value="1"/>
</dbReference>
<comment type="subcellular location">
    <subcellularLocation>
        <location evidence="1">Nucleus</location>
    </subcellularLocation>
</comment>
<dbReference type="PANTHER" id="PTHR16684">
    <property type="entry name" value="CENTROMERE PROTEIN C"/>
    <property type="match status" value="1"/>
</dbReference>
<evidence type="ECO:0000259" key="7">
    <source>
        <dbReference type="Pfam" id="PF15624"/>
    </source>
</evidence>
<feature type="compositionally biased region" description="Basic residues" evidence="5">
    <location>
        <begin position="554"/>
        <end position="567"/>
    </location>
</feature>